<protein>
    <submittedName>
        <fullName evidence="2">Myosin light chain kinase, smooth muscle</fullName>
    </submittedName>
</protein>
<keyword evidence="3" id="KW-1185">Reference proteome</keyword>
<gene>
    <name evidence="2" type="primary">MYLK_1</name>
    <name evidence="2" type="ORF">NPIL_697451</name>
</gene>
<feature type="compositionally biased region" description="Polar residues" evidence="1">
    <location>
        <begin position="1"/>
        <end position="11"/>
    </location>
</feature>
<feature type="compositionally biased region" description="Basic and acidic residues" evidence="1">
    <location>
        <begin position="130"/>
        <end position="146"/>
    </location>
</feature>
<feature type="region of interest" description="Disordered" evidence="1">
    <location>
        <begin position="473"/>
        <end position="498"/>
    </location>
</feature>
<feature type="compositionally biased region" description="Polar residues" evidence="1">
    <location>
        <begin position="298"/>
        <end position="310"/>
    </location>
</feature>
<feature type="compositionally biased region" description="Low complexity" evidence="1">
    <location>
        <begin position="44"/>
        <end position="53"/>
    </location>
</feature>
<feature type="compositionally biased region" description="Polar residues" evidence="1">
    <location>
        <begin position="321"/>
        <end position="337"/>
    </location>
</feature>
<feature type="region of interest" description="Disordered" evidence="1">
    <location>
        <begin position="1"/>
        <end position="91"/>
    </location>
</feature>
<feature type="compositionally biased region" description="Basic and acidic residues" evidence="1">
    <location>
        <begin position="276"/>
        <end position="286"/>
    </location>
</feature>
<feature type="non-terminal residue" evidence="2">
    <location>
        <position position="1"/>
    </location>
</feature>
<feature type="compositionally biased region" description="Basic and acidic residues" evidence="1">
    <location>
        <begin position="72"/>
        <end position="91"/>
    </location>
</feature>
<feature type="compositionally biased region" description="Basic and acidic residues" evidence="1">
    <location>
        <begin position="593"/>
        <end position="605"/>
    </location>
</feature>
<feature type="non-terminal residue" evidence="2">
    <location>
        <position position="646"/>
    </location>
</feature>
<organism evidence="2 3">
    <name type="scientific">Nephila pilipes</name>
    <name type="common">Giant wood spider</name>
    <name type="synonym">Nephila maculata</name>
    <dbReference type="NCBI Taxonomy" id="299642"/>
    <lineage>
        <taxon>Eukaryota</taxon>
        <taxon>Metazoa</taxon>
        <taxon>Ecdysozoa</taxon>
        <taxon>Arthropoda</taxon>
        <taxon>Chelicerata</taxon>
        <taxon>Arachnida</taxon>
        <taxon>Araneae</taxon>
        <taxon>Araneomorphae</taxon>
        <taxon>Entelegynae</taxon>
        <taxon>Araneoidea</taxon>
        <taxon>Nephilidae</taxon>
        <taxon>Nephila</taxon>
    </lineage>
</organism>
<dbReference type="AlphaFoldDB" id="A0A8X6IPK8"/>
<evidence type="ECO:0000256" key="1">
    <source>
        <dbReference type="SAM" id="MobiDB-lite"/>
    </source>
</evidence>
<keyword evidence="2" id="KW-0418">Kinase</keyword>
<feature type="region of interest" description="Disordered" evidence="1">
    <location>
        <begin position="271"/>
        <end position="339"/>
    </location>
</feature>
<feature type="region of interest" description="Disordered" evidence="1">
    <location>
        <begin position="121"/>
        <end position="156"/>
    </location>
</feature>
<proteinExistence type="predicted"/>
<evidence type="ECO:0000313" key="2">
    <source>
        <dbReference type="EMBL" id="GFS54834.1"/>
    </source>
</evidence>
<accession>A0A8X6IPK8</accession>
<dbReference type="Proteomes" id="UP000887013">
    <property type="component" value="Unassembled WGS sequence"/>
</dbReference>
<feature type="region of interest" description="Disordered" evidence="1">
    <location>
        <begin position="213"/>
        <end position="235"/>
    </location>
</feature>
<feature type="compositionally biased region" description="Basic and acidic residues" evidence="1">
    <location>
        <begin position="473"/>
        <end position="494"/>
    </location>
</feature>
<name>A0A8X6IPK8_NEPPI</name>
<dbReference type="OrthoDB" id="6432378at2759"/>
<comment type="caution">
    <text evidence="2">The sequence shown here is derived from an EMBL/GenBank/DDBJ whole genome shotgun (WGS) entry which is preliminary data.</text>
</comment>
<sequence>VQKTNTTSNQRLIPPDKTGERSRSTERSSDSLSDNKNQKRSAFRIRSQSGSQKSRQESSKSKISNITNHIWKKSEESEEVHKIDSSKQKREILMDISKKQLSKSMDDCRKNKRSFLNRVKIPDIFNSQKPEPEPMKDIASESEKQNGENCTNDEIRIRVQNSKNYFKTKTLSDAEKTNASDTALSRSVVDDSPIQLSTRDRIAAYLKRFETPPKTTKTRESLEEIKRTKTRDTPEEKVRVLKRNISNEQQSVQELDYKTENDSSLFSFNKFRRRKSSDSGKKRNIEEIQPESPLLKNKLNQESRNNSINHLSPIENGGHIQKNNTNTMIKSPQNTVPNKVFNGLETADQKLQGTEDGTSSENEQAIKQNATNEKKSALKIEQKESDSGFFNFSKFMRRKSSDYSKKSKPEDAESENKNLIKDSLKCLDPQTNLTSLENVSLEDVSRSEAVDLSGAVLENVQNLVKVCESPPEILKEGTGNEKKSDGMTEHKSSGRNEGNSSFFSFSKFIRRKSSDGSKKMSNDEVQVENSLLDINQEQNSVEKMDVDCESNLTQCTPGMILGVNGVSDSNISNDSETVPSEIFLKCKPAVSTDKDKKSSKEEDHPSSQNSCDLDLGTFEPIDVNILDTLTDFKKTTNILTETKSTK</sequence>
<feature type="region of interest" description="Disordered" evidence="1">
    <location>
        <begin position="593"/>
        <end position="613"/>
    </location>
</feature>
<dbReference type="EMBL" id="BMAW01046332">
    <property type="protein sequence ID" value="GFS54834.1"/>
    <property type="molecule type" value="Genomic_DNA"/>
</dbReference>
<reference evidence="2" key="1">
    <citation type="submission" date="2020-08" db="EMBL/GenBank/DDBJ databases">
        <title>Multicomponent nature underlies the extraordinary mechanical properties of spider dragline silk.</title>
        <authorList>
            <person name="Kono N."/>
            <person name="Nakamura H."/>
            <person name="Mori M."/>
            <person name="Yoshida Y."/>
            <person name="Ohtoshi R."/>
            <person name="Malay A.D."/>
            <person name="Moran D.A.P."/>
            <person name="Tomita M."/>
            <person name="Numata K."/>
            <person name="Arakawa K."/>
        </authorList>
    </citation>
    <scope>NUCLEOTIDE SEQUENCE</scope>
</reference>
<feature type="compositionally biased region" description="Basic and acidic residues" evidence="1">
    <location>
        <begin position="17"/>
        <end position="29"/>
    </location>
</feature>
<evidence type="ECO:0000313" key="3">
    <source>
        <dbReference type="Proteomes" id="UP000887013"/>
    </source>
</evidence>
<keyword evidence="2" id="KW-0808">Transferase</keyword>
<dbReference type="GO" id="GO:0016301">
    <property type="term" value="F:kinase activity"/>
    <property type="evidence" value="ECO:0007669"/>
    <property type="project" value="UniProtKB-KW"/>
</dbReference>